<dbReference type="Pfam" id="PF04932">
    <property type="entry name" value="Wzy_C"/>
    <property type="match status" value="1"/>
</dbReference>
<evidence type="ECO:0000313" key="8">
    <source>
        <dbReference type="Proteomes" id="UP000001824"/>
    </source>
</evidence>
<accession>Q0SVQ9</accession>
<keyword evidence="2 5" id="KW-0812">Transmembrane</keyword>
<evidence type="ECO:0000256" key="4">
    <source>
        <dbReference type="ARBA" id="ARBA00023136"/>
    </source>
</evidence>
<evidence type="ECO:0000256" key="5">
    <source>
        <dbReference type="SAM" id="Phobius"/>
    </source>
</evidence>
<keyword evidence="3 5" id="KW-1133">Transmembrane helix</keyword>
<feature type="transmembrane region" description="Helical" evidence="5">
    <location>
        <begin position="34"/>
        <end position="50"/>
    </location>
</feature>
<feature type="transmembrane region" description="Helical" evidence="5">
    <location>
        <begin position="216"/>
        <end position="236"/>
    </location>
</feature>
<feature type="transmembrane region" description="Helical" evidence="5">
    <location>
        <begin position="118"/>
        <end position="136"/>
    </location>
</feature>
<feature type="transmembrane region" description="Helical" evidence="5">
    <location>
        <begin position="310"/>
        <end position="332"/>
    </location>
</feature>
<evidence type="ECO:0000256" key="2">
    <source>
        <dbReference type="ARBA" id="ARBA00022692"/>
    </source>
</evidence>
<feature type="domain" description="O-antigen ligase-related" evidence="6">
    <location>
        <begin position="186"/>
        <end position="325"/>
    </location>
</feature>
<dbReference type="KEGG" id="cpr:CPR_0462"/>
<dbReference type="BioCyc" id="CPER289380:GI76-479-MONOMER"/>
<feature type="transmembrane region" description="Helical" evidence="5">
    <location>
        <begin position="339"/>
        <end position="368"/>
    </location>
</feature>
<organism evidence="7 8">
    <name type="scientific">Clostridium perfringens (strain SM101 / Type A)</name>
    <dbReference type="NCBI Taxonomy" id="289380"/>
    <lineage>
        <taxon>Bacteria</taxon>
        <taxon>Bacillati</taxon>
        <taxon>Bacillota</taxon>
        <taxon>Clostridia</taxon>
        <taxon>Eubacteriales</taxon>
        <taxon>Clostridiaceae</taxon>
        <taxon>Clostridium</taxon>
    </lineage>
</organism>
<feature type="transmembrane region" description="Helical" evidence="5">
    <location>
        <begin position="12"/>
        <end position="28"/>
    </location>
</feature>
<sequence>MVLNIDKFINKLILIYPLIVLICEIINKNFGIDLLMKFTFIIFLLILLKFKDIKMKFLIFIILSINTLQFIMGYKFFDYNILIRFLIFLTFLGFFSNKKNICIFKHYIDLNKNILINIFKACSIIIFIYLFLNQGYVNKWGGNNYFIGPFSSPHKMGYYLLGLQAMDIFIDKNFRKKSNLFYQSIFVILQMLTGARIPLLVSVITVLLALKKYIKTRARFIIILIFLLIITLIIVFEKDIIKDIPFIQKFIYTEGKDSLSSGRDLIWKANLNVYKDSALYIKLLGNGMLYSFYANLLYLNNEIWSHNDFIQILLGNGLIGLIIYCVMLLNLCRIYKSEILLIVLFILAFFNGLFTYYFFGVMIIYYLMAIYNFKGEYYENIKNNIKKNRDL</sequence>
<dbReference type="EMBL" id="CP000312">
    <property type="protein sequence ID" value="ABG86494.1"/>
    <property type="molecule type" value="Genomic_DNA"/>
</dbReference>
<dbReference type="InterPro" id="IPR007016">
    <property type="entry name" value="O-antigen_ligase-rel_domated"/>
</dbReference>
<name>Q0SVQ9_CLOPS</name>
<evidence type="ECO:0000259" key="6">
    <source>
        <dbReference type="Pfam" id="PF04932"/>
    </source>
</evidence>
<feature type="transmembrane region" description="Helical" evidence="5">
    <location>
        <begin position="279"/>
        <end position="298"/>
    </location>
</feature>
<evidence type="ECO:0000256" key="1">
    <source>
        <dbReference type="ARBA" id="ARBA00004141"/>
    </source>
</evidence>
<feature type="transmembrane region" description="Helical" evidence="5">
    <location>
        <begin position="186"/>
        <end position="210"/>
    </location>
</feature>
<proteinExistence type="predicted"/>
<evidence type="ECO:0000256" key="3">
    <source>
        <dbReference type="ARBA" id="ARBA00022989"/>
    </source>
</evidence>
<feature type="transmembrane region" description="Helical" evidence="5">
    <location>
        <begin position="57"/>
        <end position="75"/>
    </location>
</feature>
<comment type="subcellular location">
    <subcellularLocation>
        <location evidence="1">Membrane</location>
        <topology evidence="1">Multi-pass membrane protein</topology>
    </subcellularLocation>
</comment>
<dbReference type="GO" id="GO:0016020">
    <property type="term" value="C:membrane"/>
    <property type="evidence" value="ECO:0007669"/>
    <property type="project" value="UniProtKB-SubCell"/>
</dbReference>
<reference evidence="7 8" key="1">
    <citation type="journal article" date="2006" name="Genome Res.">
        <title>Skewed genomic variability in strains of the toxigenic bacterial pathogen, Clostridium perfringens.</title>
        <authorList>
            <person name="Myers G.S."/>
            <person name="Rasko D.A."/>
            <person name="Cheung J.K."/>
            <person name="Ravel J."/>
            <person name="Seshadri R."/>
            <person name="Deboy R.T."/>
            <person name="Ren Q."/>
            <person name="Varga J."/>
            <person name="Awad M.M."/>
            <person name="Brinkac L.M."/>
            <person name="Daugherty S.C."/>
            <person name="Haft D.H."/>
            <person name="Dodson R.J."/>
            <person name="Madupu R."/>
            <person name="Nelson W.C."/>
            <person name="Rosovitz M.J."/>
            <person name="Sullivan S.A."/>
            <person name="Khouri H."/>
            <person name="Dimitrov G.I."/>
            <person name="Watkins K.L."/>
            <person name="Mulligan S."/>
            <person name="Benton J."/>
            <person name="Radune D."/>
            <person name="Fisher D.J."/>
            <person name="Atkins H.S."/>
            <person name="Hiscox T."/>
            <person name="Jost B.H."/>
            <person name="Billington S.J."/>
            <person name="Songer J.G."/>
            <person name="McClane B.A."/>
            <person name="Titball R.W."/>
            <person name="Rood J.I."/>
            <person name="Melville S.B."/>
            <person name="Paulsen I.T."/>
        </authorList>
    </citation>
    <scope>NUCLEOTIDE SEQUENCE [LARGE SCALE GENOMIC DNA]</scope>
    <source>
        <strain evidence="8">SM101 / Type A</strain>
    </source>
</reference>
<keyword evidence="4 5" id="KW-0472">Membrane</keyword>
<evidence type="ECO:0000313" key="7">
    <source>
        <dbReference type="EMBL" id="ABG86494.1"/>
    </source>
</evidence>
<dbReference type="AlphaFoldDB" id="Q0SVQ9"/>
<dbReference type="Proteomes" id="UP000001824">
    <property type="component" value="Chromosome"/>
</dbReference>
<feature type="transmembrane region" description="Helical" evidence="5">
    <location>
        <begin position="81"/>
        <end position="97"/>
    </location>
</feature>
<protein>
    <submittedName>
        <fullName evidence="7">Putative polysaccharide polymerase</fullName>
    </submittedName>
</protein>
<gene>
    <name evidence="7" type="ordered locus">CPR_0462</name>
</gene>